<dbReference type="Proteomes" id="UP000316770">
    <property type="component" value="Chromosome"/>
</dbReference>
<dbReference type="EMBL" id="CP036318">
    <property type="protein sequence ID" value="QDV56393.1"/>
    <property type="molecule type" value="Genomic_DNA"/>
</dbReference>
<proteinExistence type="predicted"/>
<dbReference type="RefSeq" id="WP_145284773.1">
    <property type="nucleotide sequence ID" value="NZ_CP036318.1"/>
</dbReference>
<sequence>MADLFLQHVDPDQFRKDIVADVIEAIAPLLADNREPRLVDRQRMADLLNVSLPHLDCQIRDGLIPSKLIGKRRLFDPAEVIAALPTEGGVEQ</sequence>
<organism evidence="1 2">
    <name type="scientific">Rosistilla oblonga</name>
    <dbReference type="NCBI Taxonomy" id="2527990"/>
    <lineage>
        <taxon>Bacteria</taxon>
        <taxon>Pseudomonadati</taxon>
        <taxon>Planctomycetota</taxon>
        <taxon>Planctomycetia</taxon>
        <taxon>Pirellulales</taxon>
        <taxon>Pirellulaceae</taxon>
        <taxon>Rosistilla</taxon>
    </lineage>
</organism>
<accession>A0A518ITI4</accession>
<evidence type="ECO:0008006" key="3">
    <source>
        <dbReference type="Google" id="ProtNLM"/>
    </source>
</evidence>
<protein>
    <recommendedName>
        <fullName evidence="3">Helix-turn-helix domain protein</fullName>
    </recommendedName>
</protein>
<reference evidence="1 2" key="1">
    <citation type="submission" date="2019-02" db="EMBL/GenBank/DDBJ databases">
        <title>Deep-cultivation of Planctomycetes and their phenomic and genomic characterization uncovers novel biology.</title>
        <authorList>
            <person name="Wiegand S."/>
            <person name="Jogler M."/>
            <person name="Boedeker C."/>
            <person name="Pinto D."/>
            <person name="Vollmers J."/>
            <person name="Rivas-Marin E."/>
            <person name="Kohn T."/>
            <person name="Peeters S.H."/>
            <person name="Heuer A."/>
            <person name="Rast P."/>
            <person name="Oberbeckmann S."/>
            <person name="Bunk B."/>
            <person name="Jeske O."/>
            <person name="Meyerdierks A."/>
            <person name="Storesund J.E."/>
            <person name="Kallscheuer N."/>
            <person name="Luecker S."/>
            <person name="Lage O.M."/>
            <person name="Pohl T."/>
            <person name="Merkel B.J."/>
            <person name="Hornburger P."/>
            <person name="Mueller R.-W."/>
            <person name="Bruemmer F."/>
            <person name="Labrenz M."/>
            <person name="Spormann A.M."/>
            <person name="Op den Camp H."/>
            <person name="Overmann J."/>
            <person name="Amann R."/>
            <person name="Jetten M.S.M."/>
            <person name="Mascher T."/>
            <person name="Medema M.H."/>
            <person name="Devos D.P."/>
            <person name="Kaster A.-K."/>
            <person name="Ovreas L."/>
            <person name="Rohde M."/>
            <person name="Galperin M.Y."/>
            <person name="Jogler C."/>
        </authorList>
    </citation>
    <scope>NUCLEOTIDE SEQUENCE [LARGE SCALE GENOMIC DNA]</scope>
    <source>
        <strain evidence="1 2">Mal33</strain>
    </source>
</reference>
<gene>
    <name evidence="1" type="ORF">Mal33_23830</name>
</gene>
<name>A0A518ITI4_9BACT</name>
<dbReference type="AlphaFoldDB" id="A0A518ITI4"/>
<keyword evidence="2" id="KW-1185">Reference proteome</keyword>
<evidence type="ECO:0000313" key="1">
    <source>
        <dbReference type="EMBL" id="QDV56393.1"/>
    </source>
</evidence>
<evidence type="ECO:0000313" key="2">
    <source>
        <dbReference type="Proteomes" id="UP000316770"/>
    </source>
</evidence>